<dbReference type="SUPFAM" id="SSF46785">
    <property type="entry name" value="Winged helix' DNA-binding domain"/>
    <property type="match status" value="1"/>
</dbReference>
<dbReference type="PANTHER" id="PTHR33164">
    <property type="entry name" value="TRANSCRIPTIONAL REGULATOR, MARR FAMILY"/>
    <property type="match status" value="1"/>
</dbReference>
<feature type="domain" description="HTH marR-type" evidence="1">
    <location>
        <begin position="11"/>
        <end position="147"/>
    </location>
</feature>
<dbReference type="SMART" id="SM00347">
    <property type="entry name" value="HTH_MARR"/>
    <property type="match status" value="1"/>
</dbReference>
<dbReference type="InterPro" id="IPR036388">
    <property type="entry name" value="WH-like_DNA-bd_sf"/>
</dbReference>
<dbReference type="Proteomes" id="UP001589536">
    <property type="component" value="Unassembled WGS sequence"/>
</dbReference>
<dbReference type="InterPro" id="IPR000835">
    <property type="entry name" value="HTH_MarR-typ"/>
</dbReference>
<dbReference type="RefSeq" id="WP_345049272.1">
    <property type="nucleotide sequence ID" value="NZ_BAABED010000001.1"/>
</dbReference>
<dbReference type="Gene3D" id="1.10.10.10">
    <property type="entry name" value="Winged helix-like DNA-binding domain superfamily/Winged helix DNA-binding domain"/>
    <property type="match status" value="1"/>
</dbReference>
<proteinExistence type="predicted"/>
<dbReference type="PROSITE" id="PS50995">
    <property type="entry name" value="HTH_MARR_2"/>
    <property type="match status" value="1"/>
</dbReference>
<name>A0ABV5UMU6_9MICC</name>
<evidence type="ECO:0000313" key="3">
    <source>
        <dbReference type="Proteomes" id="UP001589536"/>
    </source>
</evidence>
<evidence type="ECO:0000313" key="2">
    <source>
        <dbReference type="EMBL" id="MFB9712825.1"/>
    </source>
</evidence>
<dbReference type="PANTHER" id="PTHR33164:SF99">
    <property type="entry name" value="MARR FAMILY REGULATORY PROTEIN"/>
    <property type="match status" value="1"/>
</dbReference>
<sequence>MKNTQWLDERENEIWRGFLAASQLLATSMDRQLVRESQLSGAEYAVLVPLSEHADGVVRARDLGKSLGWDRSRLSHLLKRMEARGLLERKNCSSDARGLDVEITPGGRDAIEHAAPGHLEFIRTHFFDRLTREEQDALASVSRKIMATLQSECD</sequence>
<dbReference type="PRINTS" id="PR00598">
    <property type="entry name" value="HTHMARR"/>
</dbReference>
<protein>
    <submittedName>
        <fullName evidence="2">MarR family winged helix-turn-helix transcriptional regulator</fullName>
    </submittedName>
</protein>
<organism evidence="2 3">
    <name type="scientific">Arthrobacter methylotrophus</name>
    <dbReference type="NCBI Taxonomy" id="121291"/>
    <lineage>
        <taxon>Bacteria</taxon>
        <taxon>Bacillati</taxon>
        <taxon>Actinomycetota</taxon>
        <taxon>Actinomycetes</taxon>
        <taxon>Micrococcales</taxon>
        <taxon>Micrococcaceae</taxon>
        <taxon>Arthrobacter</taxon>
    </lineage>
</organism>
<gene>
    <name evidence="2" type="ORF">ACFFPI_01475</name>
</gene>
<dbReference type="Pfam" id="PF12802">
    <property type="entry name" value="MarR_2"/>
    <property type="match status" value="1"/>
</dbReference>
<reference evidence="2 3" key="1">
    <citation type="submission" date="2024-09" db="EMBL/GenBank/DDBJ databases">
        <authorList>
            <person name="Sun Q."/>
            <person name="Mori K."/>
        </authorList>
    </citation>
    <scope>NUCLEOTIDE SEQUENCE [LARGE SCALE GENOMIC DNA]</scope>
    <source>
        <strain evidence="2 3">JCM 13519</strain>
    </source>
</reference>
<comment type="caution">
    <text evidence="2">The sequence shown here is derived from an EMBL/GenBank/DDBJ whole genome shotgun (WGS) entry which is preliminary data.</text>
</comment>
<evidence type="ECO:0000259" key="1">
    <source>
        <dbReference type="PROSITE" id="PS50995"/>
    </source>
</evidence>
<dbReference type="InterPro" id="IPR036390">
    <property type="entry name" value="WH_DNA-bd_sf"/>
</dbReference>
<dbReference type="EMBL" id="JBHMBH010000006">
    <property type="protein sequence ID" value="MFB9712825.1"/>
    <property type="molecule type" value="Genomic_DNA"/>
</dbReference>
<keyword evidence="3" id="KW-1185">Reference proteome</keyword>
<accession>A0ABV5UMU6</accession>
<dbReference type="InterPro" id="IPR039422">
    <property type="entry name" value="MarR/SlyA-like"/>
</dbReference>